<dbReference type="SUPFAM" id="SSF52047">
    <property type="entry name" value="RNI-like"/>
    <property type="match status" value="1"/>
</dbReference>
<reference evidence="2 3" key="1">
    <citation type="submission" date="2016-09" db="EMBL/GenBank/DDBJ databases">
        <authorList>
            <person name="Capua I."/>
            <person name="De Benedictis P."/>
            <person name="Joannis T."/>
            <person name="Lombin L.H."/>
            <person name="Cattoli G."/>
        </authorList>
    </citation>
    <scope>NUCLEOTIDE SEQUENCE [LARGE SCALE GENOMIC DNA]</scope>
    <source>
        <strain evidence="2 3">IMI 309357</strain>
    </source>
</reference>
<sequence length="500" mass="56630">MAKRKATAGKRAKPKPASKPAKPRHVVKMNRPTLSTMPNEILSMIVKEAHDNGLRGRQSVRNLCLTSKRIYPVARRELYRRIVIVSGHQLASLTRNLIENPSAREFVRVVVIHFDSFRFSRYSPDAYLFRDWANTAMVESNLSQLDRQLLVLCRATCSDKAVDNIQCVLGLLMFLLDKTQHLTLFADAYLGTMDRFLAAGLSLAASAHSNSLDYSALLPSLVSLDVCSKIWLQKSNQIVFNKAYHPFLAFTSSAHVREFHLIGTEGGLNNILDQIGSKFKLPFTKVTLKASDCTSSSLCVLLRHCPQLQYLEVETLGDGDYQGIGESINEVLPKYCPHLQVLSIRFFGLKDKFLGPNTLDCLPKMTKLTELRIEMESFITHTRDLGELNLHEKLPEQLEKLFVDVSMLRVMSPTRISPRNPEVMEFVKSVKNIIQDLCQRRADHFPRLNTIVFGCKYSKPKQWSRVANNTLAGTGAKVRVCTGIDSKRMWGKSWKRMMNV</sequence>
<name>A0A1G4BHV7_9PEZI</name>
<dbReference type="InterPro" id="IPR032675">
    <property type="entry name" value="LRR_dom_sf"/>
</dbReference>
<dbReference type="Gene3D" id="3.80.10.10">
    <property type="entry name" value="Ribonuclease Inhibitor"/>
    <property type="match status" value="1"/>
</dbReference>
<comment type="caution">
    <text evidence="2">The sequence shown here is derived from an EMBL/GenBank/DDBJ whole genome shotgun (WGS) entry which is preliminary data.</text>
</comment>
<protein>
    <recommendedName>
        <fullName evidence="4">F-box domain-containing protein</fullName>
    </recommendedName>
</protein>
<dbReference type="AlphaFoldDB" id="A0A1G4BHV7"/>
<dbReference type="Proteomes" id="UP000176998">
    <property type="component" value="Unassembled WGS sequence"/>
</dbReference>
<proteinExistence type="predicted"/>
<organism evidence="2 3">
    <name type="scientific">Colletotrichum orchidophilum</name>
    <dbReference type="NCBI Taxonomy" id="1209926"/>
    <lineage>
        <taxon>Eukaryota</taxon>
        <taxon>Fungi</taxon>
        <taxon>Dikarya</taxon>
        <taxon>Ascomycota</taxon>
        <taxon>Pezizomycotina</taxon>
        <taxon>Sordariomycetes</taxon>
        <taxon>Hypocreomycetidae</taxon>
        <taxon>Glomerellales</taxon>
        <taxon>Glomerellaceae</taxon>
        <taxon>Colletotrichum</taxon>
    </lineage>
</organism>
<evidence type="ECO:0000256" key="1">
    <source>
        <dbReference type="SAM" id="MobiDB-lite"/>
    </source>
</evidence>
<dbReference type="RefSeq" id="XP_022478097.1">
    <property type="nucleotide sequence ID" value="XM_022615432.1"/>
</dbReference>
<keyword evidence="3" id="KW-1185">Reference proteome</keyword>
<dbReference type="STRING" id="1209926.A0A1G4BHV7"/>
<dbReference type="EMBL" id="MJBS01000023">
    <property type="protein sequence ID" value="OHF00955.1"/>
    <property type="molecule type" value="Genomic_DNA"/>
</dbReference>
<evidence type="ECO:0008006" key="4">
    <source>
        <dbReference type="Google" id="ProtNLM"/>
    </source>
</evidence>
<feature type="region of interest" description="Disordered" evidence="1">
    <location>
        <begin position="1"/>
        <end position="25"/>
    </location>
</feature>
<dbReference type="GeneID" id="34556942"/>
<dbReference type="OrthoDB" id="4848038at2759"/>
<accession>A0A1G4BHV7</accession>
<gene>
    <name evidence="2" type="ORF">CORC01_03783</name>
</gene>
<evidence type="ECO:0000313" key="3">
    <source>
        <dbReference type="Proteomes" id="UP000176998"/>
    </source>
</evidence>
<evidence type="ECO:0000313" key="2">
    <source>
        <dbReference type="EMBL" id="OHF00955.1"/>
    </source>
</evidence>